<keyword evidence="1" id="KW-0596">Phosphopantetheine</keyword>
<dbReference type="InterPro" id="IPR036736">
    <property type="entry name" value="ACP-like_sf"/>
</dbReference>
<accession>A0ABV7P9A6</accession>
<evidence type="ECO:0000313" key="4">
    <source>
        <dbReference type="EMBL" id="MFC3455052.1"/>
    </source>
</evidence>
<feature type="domain" description="Carrier" evidence="3">
    <location>
        <begin position="8"/>
        <end position="83"/>
    </location>
</feature>
<dbReference type="Gene3D" id="1.10.1200.10">
    <property type="entry name" value="ACP-like"/>
    <property type="match status" value="1"/>
</dbReference>
<proteinExistence type="predicted"/>
<evidence type="ECO:0000256" key="1">
    <source>
        <dbReference type="ARBA" id="ARBA00022450"/>
    </source>
</evidence>
<keyword evidence="2" id="KW-0597">Phosphoprotein</keyword>
<dbReference type="EMBL" id="JBHRWK010000079">
    <property type="protein sequence ID" value="MFC3455052.1"/>
    <property type="molecule type" value="Genomic_DNA"/>
</dbReference>
<dbReference type="RefSeq" id="WP_378245117.1">
    <property type="nucleotide sequence ID" value="NZ_JBHRWK010000079.1"/>
</dbReference>
<comment type="caution">
    <text evidence="4">The sequence shown here is derived from an EMBL/GenBank/DDBJ whole genome shotgun (WGS) entry which is preliminary data.</text>
</comment>
<evidence type="ECO:0000256" key="2">
    <source>
        <dbReference type="ARBA" id="ARBA00022553"/>
    </source>
</evidence>
<dbReference type="PROSITE" id="PS00012">
    <property type="entry name" value="PHOSPHOPANTETHEINE"/>
    <property type="match status" value="1"/>
</dbReference>
<sequence length="85" mass="9329">MTGNKLIEPGLEDLRTLVAHVLEVDAAEVTDEANLVEDLGVDSLLLLEVAARIQQRYGIRVGDAAITEIETLDELLQLVFTRQKG</sequence>
<evidence type="ECO:0000313" key="5">
    <source>
        <dbReference type="Proteomes" id="UP001595645"/>
    </source>
</evidence>
<gene>
    <name evidence="4" type="ORF">ACFOSH_36935</name>
</gene>
<organism evidence="4 5">
    <name type="scientific">Amycolatopsis speibonae</name>
    <dbReference type="NCBI Taxonomy" id="1450224"/>
    <lineage>
        <taxon>Bacteria</taxon>
        <taxon>Bacillati</taxon>
        <taxon>Actinomycetota</taxon>
        <taxon>Actinomycetes</taxon>
        <taxon>Pseudonocardiales</taxon>
        <taxon>Pseudonocardiaceae</taxon>
        <taxon>Amycolatopsis</taxon>
    </lineage>
</organism>
<keyword evidence="5" id="KW-1185">Reference proteome</keyword>
<dbReference type="SMART" id="SM00823">
    <property type="entry name" value="PKS_PP"/>
    <property type="match status" value="1"/>
</dbReference>
<evidence type="ECO:0000259" key="3">
    <source>
        <dbReference type="PROSITE" id="PS50075"/>
    </source>
</evidence>
<dbReference type="Pfam" id="PF00550">
    <property type="entry name" value="PP-binding"/>
    <property type="match status" value="1"/>
</dbReference>
<dbReference type="InterPro" id="IPR006162">
    <property type="entry name" value="Ppantetheine_attach_site"/>
</dbReference>
<name>A0ABV7P9A6_9PSEU</name>
<dbReference type="SUPFAM" id="SSF47336">
    <property type="entry name" value="ACP-like"/>
    <property type="match status" value="1"/>
</dbReference>
<protein>
    <submittedName>
        <fullName evidence="4">Acyl carrier protein</fullName>
    </submittedName>
</protein>
<dbReference type="PROSITE" id="PS50075">
    <property type="entry name" value="CARRIER"/>
    <property type="match status" value="1"/>
</dbReference>
<reference evidence="5" key="1">
    <citation type="journal article" date="2019" name="Int. J. Syst. Evol. Microbiol.">
        <title>The Global Catalogue of Microorganisms (GCM) 10K type strain sequencing project: providing services to taxonomists for standard genome sequencing and annotation.</title>
        <authorList>
            <consortium name="The Broad Institute Genomics Platform"/>
            <consortium name="The Broad Institute Genome Sequencing Center for Infectious Disease"/>
            <person name="Wu L."/>
            <person name="Ma J."/>
        </authorList>
    </citation>
    <scope>NUCLEOTIDE SEQUENCE [LARGE SCALE GENOMIC DNA]</scope>
    <source>
        <strain evidence="5">CGMCC 4.7676</strain>
    </source>
</reference>
<dbReference type="InterPro" id="IPR009081">
    <property type="entry name" value="PP-bd_ACP"/>
</dbReference>
<dbReference type="Proteomes" id="UP001595645">
    <property type="component" value="Unassembled WGS sequence"/>
</dbReference>
<dbReference type="InterPro" id="IPR020806">
    <property type="entry name" value="PKS_PP-bd"/>
</dbReference>